<dbReference type="Gene3D" id="1.10.10.10">
    <property type="entry name" value="Winged helix-like DNA-binding domain superfamily/Winged helix DNA-binding domain"/>
    <property type="match status" value="1"/>
</dbReference>
<feature type="modified residue" description="4-aspartylphosphate" evidence="5">
    <location>
        <position position="78"/>
    </location>
</feature>
<dbReference type="PANTHER" id="PTHR48111:SF4">
    <property type="entry name" value="DNA-BINDING DUAL TRANSCRIPTIONAL REGULATOR OMPR"/>
    <property type="match status" value="1"/>
</dbReference>
<evidence type="ECO:0000313" key="10">
    <source>
        <dbReference type="EMBL" id="TXR55783.1"/>
    </source>
</evidence>
<evidence type="ECO:0000256" key="2">
    <source>
        <dbReference type="ARBA" id="ARBA00023015"/>
    </source>
</evidence>
<dbReference type="SMART" id="SM00448">
    <property type="entry name" value="REC"/>
    <property type="match status" value="1"/>
</dbReference>
<dbReference type="PROSITE" id="PS50110">
    <property type="entry name" value="RESPONSE_REGULATORY"/>
    <property type="match status" value="1"/>
</dbReference>
<feature type="domain" description="OmpR/PhoB-type" evidence="9">
    <location>
        <begin position="152"/>
        <end position="251"/>
    </location>
</feature>
<feature type="DNA-binding region" description="OmpR/PhoB-type" evidence="6">
    <location>
        <begin position="152"/>
        <end position="251"/>
    </location>
</feature>
<evidence type="ECO:0000256" key="6">
    <source>
        <dbReference type="PROSITE-ProRule" id="PRU01091"/>
    </source>
</evidence>
<dbReference type="Pfam" id="PF00486">
    <property type="entry name" value="Trans_reg_C"/>
    <property type="match status" value="1"/>
</dbReference>
<evidence type="ECO:0000256" key="7">
    <source>
        <dbReference type="SAM" id="MobiDB-lite"/>
    </source>
</evidence>
<dbReference type="Pfam" id="PF00072">
    <property type="entry name" value="Response_reg"/>
    <property type="match status" value="1"/>
</dbReference>
<evidence type="ECO:0000256" key="1">
    <source>
        <dbReference type="ARBA" id="ARBA00022553"/>
    </source>
</evidence>
<dbReference type="GO" id="GO:0000976">
    <property type="term" value="F:transcription cis-regulatory region binding"/>
    <property type="evidence" value="ECO:0007669"/>
    <property type="project" value="TreeGrafter"/>
</dbReference>
<evidence type="ECO:0000256" key="4">
    <source>
        <dbReference type="ARBA" id="ARBA00023163"/>
    </source>
</evidence>
<dbReference type="GO" id="GO:0006355">
    <property type="term" value="P:regulation of DNA-templated transcription"/>
    <property type="evidence" value="ECO:0007669"/>
    <property type="project" value="InterPro"/>
</dbReference>
<evidence type="ECO:0000256" key="3">
    <source>
        <dbReference type="ARBA" id="ARBA00023125"/>
    </source>
</evidence>
<gene>
    <name evidence="10" type="ORF">FMM08_13255</name>
</gene>
<feature type="domain" description="Response regulatory" evidence="8">
    <location>
        <begin position="29"/>
        <end position="143"/>
    </location>
</feature>
<evidence type="ECO:0000256" key="5">
    <source>
        <dbReference type="PROSITE-ProRule" id="PRU00169"/>
    </source>
</evidence>
<dbReference type="InterPro" id="IPR039420">
    <property type="entry name" value="WalR-like"/>
</dbReference>
<keyword evidence="4" id="KW-0804">Transcription</keyword>
<comment type="caution">
    <text evidence="10">The sequence shown here is derived from an EMBL/GenBank/DDBJ whole genome shotgun (WGS) entry which is preliminary data.</text>
</comment>
<dbReference type="PANTHER" id="PTHR48111">
    <property type="entry name" value="REGULATOR OF RPOS"/>
    <property type="match status" value="1"/>
</dbReference>
<feature type="region of interest" description="Disordered" evidence="7">
    <location>
        <begin position="144"/>
        <end position="163"/>
    </location>
</feature>
<dbReference type="SMART" id="SM00862">
    <property type="entry name" value="Trans_reg_C"/>
    <property type="match status" value="1"/>
</dbReference>
<keyword evidence="11" id="KW-1185">Reference proteome</keyword>
<dbReference type="Gene3D" id="3.40.50.2300">
    <property type="match status" value="1"/>
</dbReference>
<dbReference type="InterPro" id="IPR001867">
    <property type="entry name" value="OmpR/PhoB-type_DNA-bd"/>
</dbReference>
<name>A0A5C8ZF08_9ACTN</name>
<dbReference type="PROSITE" id="PS51755">
    <property type="entry name" value="OMPR_PHOB"/>
    <property type="match status" value="1"/>
</dbReference>
<protein>
    <submittedName>
        <fullName evidence="10">Response regulator transcription factor</fullName>
    </submittedName>
</protein>
<dbReference type="Gene3D" id="6.10.250.690">
    <property type="match status" value="1"/>
</dbReference>
<dbReference type="SUPFAM" id="SSF52172">
    <property type="entry name" value="CheY-like"/>
    <property type="match status" value="1"/>
</dbReference>
<dbReference type="CDD" id="cd00383">
    <property type="entry name" value="trans_reg_C"/>
    <property type="match status" value="1"/>
</dbReference>
<keyword evidence="2" id="KW-0805">Transcription regulation</keyword>
<dbReference type="InterPro" id="IPR036388">
    <property type="entry name" value="WH-like_DNA-bd_sf"/>
</dbReference>
<accession>A0A5C8ZF08</accession>
<proteinExistence type="predicted"/>
<dbReference type="EMBL" id="VKAC01000007">
    <property type="protein sequence ID" value="TXR55783.1"/>
    <property type="molecule type" value="Genomic_DNA"/>
</dbReference>
<dbReference type="InterPro" id="IPR001789">
    <property type="entry name" value="Sig_transdc_resp-reg_receiver"/>
</dbReference>
<sequence length="251" mass="26927">MTASAAATAAATSAAGTAAPVPVEGARPVVLVVDDDSRVRTVVAWQLEAEGYRVVEAGDGGAALRSVVTDRPALVVLDVSLPGTSGLDLLRRLRAEGDLTPVVVLSGRCGEGDRILGLDLGADDYLVKPFSPGELAARVRSVLRRSGTRGPSRPPATPDPASKLRIDPWTREVELDGEPVPLTAREFDLLAFLAANPRQVFTRAQLLEQVWSSMRSWQSEATVTEHVHRLRHKLGARYLVTVRGVGYRLEP</sequence>
<dbReference type="OrthoDB" id="4375420at2"/>
<evidence type="ECO:0000259" key="9">
    <source>
        <dbReference type="PROSITE" id="PS51755"/>
    </source>
</evidence>
<dbReference type="InterPro" id="IPR011006">
    <property type="entry name" value="CheY-like_superfamily"/>
</dbReference>
<dbReference type="GO" id="GO:0032993">
    <property type="term" value="C:protein-DNA complex"/>
    <property type="evidence" value="ECO:0007669"/>
    <property type="project" value="TreeGrafter"/>
</dbReference>
<keyword evidence="1 5" id="KW-0597">Phosphoprotein</keyword>
<dbReference type="GO" id="GO:0000156">
    <property type="term" value="F:phosphorelay response regulator activity"/>
    <property type="evidence" value="ECO:0007669"/>
    <property type="project" value="TreeGrafter"/>
</dbReference>
<organism evidence="10 11">
    <name type="scientific">Quadrisphaera setariae</name>
    <dbReference type="NCBI Taxonomy" id="2593304"/>
    <lineage>
        <taxon>Bacteria</taxon>
        <taxon>Bacillati</taxon>
        <taxon>Actinomycetota</taxon>
        <taxon>Actinomycetes</taxon>
        <taxon>Kineosporiales</taxon>
        <taxon>Kineosporiaceae</taxon>
        <taxon>Quadrisphaera</taxon>
    </lineage>
</organism>
<reference evidence="10 11" key="1">
    <citation type="submission" date="2019-07" db="EMBL/GenBank/DDBJ databases">
        <title>Quadrisphaera sp. strain DD2A genome sequencing and assembly.</title>
        <authorList>
            <person name="Kim I."/>
        </authorList>
    </citation>
    <scope>NUCLEOTIDE SEQUENCE [LARGE SCALE GENOMIC DNA]</scope>
    <source>
        <strain evidence="10 11">DD2A</strain>
    </source>
</reference>
<evidence type="ECO:0000259" key="8">
    <source>
        <dbReference type="PROSITE" id="PS50110"/>
    </source>
</evidence>
<evidence type="ECO:0000313" key="11">
    <source>
        <dbReference type="Proteomes" id="UP000321234"/>
    </source>
</evidence>
<keyword evidence="3 6" id="KW-0238">DNA-binding</keyword>
<dbReference type="AlphaFoldDB" id="A0A5C8ZF08"/>
<dbReference type="Proteomes" id="UP000321234">
    <property type="component" value="Unassembled WGS sequence"/>
</dbReference>
<dbReference type="GO" id="GO:0005829">
    <property type="term" value="C:cytosol"/>
    <property type="evidence" value="ECO:0007669"/>
    <property type="project" value="TreeGrafter"/>
</dbReference>
<dbReference type="RefSeq" id="WP_147926839.1">
    <property type="nucleotide sequence ID" value="NZ_VKAC01000007.1"/>
</dbReference>